<evidence type="ECO:0000256" key="4">
    <source>
        <dbReference type="ARBA" id="ARBA00022737"/>
    </source>
</evidence>
<evidence type="ECO:0000256" key="3">
    <source>
        <dbReference type="ARBA" id="ARBA00022692"/>
    </source>
</evidence>
<dbReference type="EMBL" id="BSXN01002483">
    <property type="protein sequence ID" value="GME76730.1"/>
    <property type="molecule type" value="Genomic_DNA"/>
</dbReference>
<evidence type="ECO:0000256" key="9">
    <source>
        <dbReference type="PROSITE-ProRule" id="PRU00282"/>
    </source>
</evidence>
<evidence type="ECO:0000256" key="1">
    <source>
        <dbReference type="ARBA" id="ARBA00004448"/>
    </source>
</evidence>
<evidence type="ECO:0000313" key="11">
    <source>
        <dbReference type="EMBL" id="GME76730.1"/>
    </source>
</evidence>
<dbReference type="Pfam" id="PF00153">
    <property type="entry name" value="Mito_carr"/>
    <property type="match status" value="1"/>
</dbReference>
<keyword evidence="3 9" id="KW-0812">Transmembrane</keyword>
<evidence type="ECO:0000256" key="2">
    <source>
        <dbReference type="ARBA" id="ARBA00022448"/>
    </source>
</evidence>
<reference evidence="11" key="1">
    <citation type="submission" date="2023-04" db="EMBL/GenBank/DDBJ databases">
        <title>Candida boidinii NBRC 10035.</title>
        <authorList>
            <person name="Ichikawa N."/>
            <person name="Sato H."/>
            <person name="Tonouchi N."/>
        </authorList>
    </citation>
    <scope>NUCLEOTIDE SEQUENCE</scope>
    <source>
        <strain evidence="11">NBRC 10035</strain>
    </source>
</reference>
<dbReference type="Gene3D" id="1.50.40.10">
    <property type="entry name" value="Mitochondrial carrier domain"/>
    <property type="match status" value="1"/>
</dbReference>
<keyword evidence="6" id="KW-1133">Transmembrane helix</keyword>
<dbReference type="PANTHER" id="PTHR45829">
    <property type="entry name" value="MITOCHONDRIAL CARRIER PROTEIN RIM2"/>
    <property type="match status" value="1"/>
</dbReference>
<dbReference type="InterPro" id="IPR049562">
    <property type="entry name" value="SLC25A33/36-like"/>
</dbReference>
<dbReference type="GO" id="GO:0015218">
    <property type="term" value="F:pyrimidine nucleotide transmembrane transporter activity"/>
    <property type="evidence" value="ECO:0007669"/>
    <property type="project" value="InterPro"/>
</dbReference>
<comment type="subcellular location">
    <subcellularLocation>
        <location evidence="1">Mitochondrion inner membrane</location>
        <topology evidence="1">Multi-pass membrane protein</topology>
    </subcellularLocation>
</comment>
<keyword evidence="7" id="KW-0496">Mitochondrion</keyword>
<evidence type="ECO:0000313" key="12">
    <source>
        <dbReference type="Proteomes" id="UP001165120"/>
    </source>
</evidence>
<accession>A0A9W6WJB0</accession>
<dbReference type="Proteomes" id="UP001165120">
    <property type="component" value="Unassembled WGS sequence"/>
</dbReference>
<keyword evidence="4" id="KW-0677">Repeat</keyword>
<protein>
    <submittedName>
        <fullName evidence="11">Unnamed protein product</fullName>
    </submittedName>
</protein>
<keyword evidence="2 10" id="KW-0813">Transport</keyword>
<keyword evidence="8 9" id="KW-0472">Membrane</keyword>
<dbReference type="SUPFAM" id="SSF103506">
    <property type="entry name" value="Mitochondrial carrier"/>
    <property type="match status" value="1"/>
</dbReference>
<comment type="similarity">
    <text evidence="10">Belongs to the mitochondrial carrier (TC 2.A.29) family.</text>
</comment>
<evidence type="ECO:0000256" key="8">
    <source>
        <dbReference type="ARBA" id="ARBA00023136"/>
    </source>
</evidence>
<evidence type="ECO:0000256" key="10">
    <source>
        <dbReference type="RuleBase" id="RU000488"/>
    </source>
</evidence>
<dbReference type="InterPro" id="IPR018108">
    <property type="entry name" value="MCP_transmembrane"/>
</dbReference>
<keyword evidence="12" id="KW-1185">Reference proteome</keyword>
<keyword evidence="5" id="KW-0999">Mitochondrion inner membrane</keyword>
<comment type="caution">
    <text evidence="11">The sequence shown here is derived from an EMBL/GenBank/DDBJ whole genome shotgun (WGS) entry which is preliminary data.</text>
</comment>
<evidence type="ECO:0000256" key="6">
    <source>
        <dbReference type="ARBA" id="ARBA00022989"/>
    </source>
</evidence>
<gene>
    <name evidence="11" type="ORF">Cboi02_000529100</name>
</gene>
<sequence>MSIDKDNLKKLEKRIESDIEESMPFLASDEKSATLKDSSATEINQQLLPTQQQQQDKQIQQQQQIQIQHDTKKVQPWVHFVAGGLGGMCGAIFTSPFDVVKTRLQSDVYKDVYKSKASNGKAISKLYLKV</sequence>
<dbReference type="PANTHER" id="PTHR45829:SF4">
    <property type="entry name" value="MITOCHONDRIAL CARRIER PROTEIN RIM2"/>
    <property type="match status" value="1"/>
</dbReference>
<proteinExistence type="inferred from homology"/>
<dbReference type="GO" id="GO:0005743">
    <property type="term" value="C:mitochondrial inner membrane"/>
    <property type="evidence" value="ECO:0007669"/>
    <property type="project" value="UniProtKB-SubCell"/>
</dbReference>
<dbReference type="InterPro" id="IPR023395">
    <property type="entry name" value="MCP_dom_sf"/>
</dbReference>
<dbReference type="GO" id="GO:1990519">
    <property type="term" value="P:pyrimidine nucleotide import into mitochondrion"/>
    <property type="evidence" value="ECO:0007669"/>
    <property type="project" value="TreeGrafter"/>
</dbReference>
<name>A0A9W6WJB0_CANBO</name>
<organism evidence="11 12">
    <name type="scientific">Candida boidinii</name>
    <name type="common">Yeast</name>
    <dbReference type="NCBI Taxonomy" id="5477"/>
    <lineage>
        <taxon>Eukaryota</taxon>
        <taxon>Fungi</taxon>
        <taxon>Dikarya</taxon>
        <taxon>Ascomycota</taxon>
        <taxon>Saccharomycotina</taxon>
        <taxon>Pichiomycetes</taxon>
        <taxon>Pichiales</taxon>
        <taxon>Pichiaceae</taxon>
        <taxon>Ogataea</taxon>
        <taxon>Ogataea/Candida clade</taxon>
    </lineage>
</organism>
<feature type="repeat" description="Solcar" evidence="9">
    <location>
        <begin position="74"/>
        <end position="130"/>
    </location>
</feature>
<dbReference type="AlphaFoldDB" id="A0A9W6WJB0"/>
<evidence type="ECO:0000256" key="7">
    <source>
        <dbReference type="ARBA" id="ARBA00023128"/>
    </source>
</evidence>
<evidence type="ECO:0000256" key="5">
    <source>
        <dbReference type="ARBA" id="ARBA00022792"/>
    </source>
</evidence>
<dbReference type="PROSITE" id="PS50920">
    <property type="entry name" value="SOLCAR"/>
    <property type="match status" value="1"/>
</dbReference>